<dbReference type="eggNOG" id="ENOG50325UC">
    <property type="taxonomic scope" value="Bacteria"/>
</dbReference>
<evidence type="ECO:0000313" key="2">
    <source>
        <dbReference type="Proteomes" id="UP000006854"/>
    </source>
</evidence>
<gene>
    <name evidence="1" type="ordered locus">SVEN_5880</name>
</gene>
<sequence>MVLVHLECRAPDAGKKYLAGTYTQGTVSLRNREDPGTRWEMNHLGNNQFTFLCVEELDLTNFFDVLDSFNETRYLDGNTATGAVQLAKNTNPPFTGTRWLRSNGPEDSLVFTCLGALDGPRMLDGWPGHDTVQLRPDTTFLGTRWITGTPF</sequence>
<dbReference type="OrthoDB" id="4237623at2"/>
<dbReference type="AlphaFoldDB" id="F2RAU7"/>
<dbReference type="HOGENOM" id="CLU_1730457_0_0_11"/>
<dbReference type="EMBL" id="FR845719">
    <property type="protein sequence ID" value="CCA59166.1"/>
    <property type="molecule type" value="Genomic_DNA"/>
</dbReference>
<reference evidence="1 2" key="1">
    <citation type="journal article" date="2011" name="BMC Genomics">
        <title>Genome-wide analysis of the role of GlnR in Streptomyces venezuelae provides new insights into global nitrogen regulation in actinomycetes.</title>
        <authorList>
            <person name="Pullan S.T."/>
            <person name="Bibb M.J."/>
            <person name="Merrick M."/>
        </authorList>
    </citation>
    <scope>NUCLEOTIDE SEQUENCE [LARGE SCALE GENOMIC DNA]</scope>
    <source>
        <strain evidence="1">ATCC 10712</strain>
    </source>
</reference>
<keyword evidence="2" id="KW-1185">Reference proteome</keyword>
<dbReference type="Proteomes" id="UP000006854">
    <property type="component" value="Chromosome"/>
</dbReference>
<proteinExistence type="predicted"/>
<dbReference type="PATRIC" id="fig|953739.5.peg.1094"/>
<dbReference type="RefSeq" id="WP_015037061.1">
    <property type="nucleotide sequence ID" value="NC_018750.1"/>
</dbReference>
<accession>F2RAU7</accession>
<organism evidence="1 2">
    <name type="scientific">Streptomyces venezuelae (strain ATCC 10712 / CBS 650.69 / DSM 40230 / JCM 4526 / NBRC 13096 / PD 04745)</name>
    <dbReference type="NCBI Taxonomy" id="953739"/>
    <lineage>
        <taxon>Bacteria</taxon>
        <taxon>Bacillati</taxon>
        <taxon>Actinomycetota</taxon>
        <taxon>Actinomycetes</taxon>
        <taxon>Kitasatosporales</taxon>
        <taxon>Streptomycetaceae</taxon>
        <taxon>Streptomyces</taxon>
    </lineage>
</organism>
<dbReference type="GeneID" id="51866431"/>
<name>F2RAU7_STRVP</name>
<dbReference type="KEGG" id="sve:SVEN_5880"/>
<protein>
    <submittedName>
        <fullName evidence="1">Uncharacterized protein</fullName>
    </submittedName>
</protein>
<evidence type="ECO:0000313" key="1">
    <source>
        <dbReference type="EMBL" id="CCA59166.1"/>
    </source>
</evidence>